<evidence type="ECO:0000313" key="3">
    <source>
        <dbReference type="EMBL" id="MDI9259354.1"/>
    </source>
</evidence>
<dbReference type="SUPFAM" id="SSF47781">
    <property type="entry name" value="RuvA domain 2-like"/>
    <property type="match status" value="1"/>
</dbReference>
<organism evidence="3 4">
    <name type="scientific">Alicyclobacillus sendaiensis PA2</name>
    <dbReference type="NCBI Taxonomy" id="3029425"/>
    <lineage>
        <taxon>Bacteria</taxon>
        <taxon>Bacillati</taxon>
        <taxon>Bacillota</taxon>
        <taxon>Bacilli</taxon>
        <taxon>Bacillales</taxon>
        <taxon>Alicyclobacillaceae</taxon>
        <taxon>Alicyclobacillus</taxon>
    </lineage>
</organism>
<evidence type="ECO:0000313" key="4">
    <source>
        <dbReference type="Proteomes" id="UP001529245"/>
    </source>
</evidence>
<protein>
    <submittedName>
        <fullName evidence="3">ComEA family DNA-binding protein</fullName>
    </submittedName>
</protein>
<dbReference type="Pfam" id="PF12836">
    <property type="entry name" value="HHH_3"/>
    <property type="match status" value="1"/>
</dbReference>
<feature type="region of interest" description="Disordered" evidence="1">
    <location>
        <begin position="39"/>
        <end position="58"/>
    </location>
</feature>
<comment type="caution">
    <text evidence="3">The sequence shown here is derived from an EMBL/GenBank/DDBJ whole genome shotgun (WGS) entry which is preliminary data.</text>
</comment>
<dbReference type="PANTHER" id="PTHR21180">
    <property type="entry name" value="ENDONUCLEASE/EXONUCLEASE/PHOSPHATASE FAMILY DOMAIN-CONTAINING PROTEIN 1"/>
    <property type="match status" value="1"/>
</dbReference>
<dbReference type="Gene3D" id="1.10.150.280">
    <property type="entry name" value="AF1531-like domain"/>
    <property type="match status" value="1"/>
</dbReference>
<gene>
    <name evidence="3" type="ORF">QID03_04070</name>
</gene>
<dbReference type="Pfam" id="PF10531">
    <property type="entry name" value="SLBB"/>
    <property type="match status" value="1"/>
</dbReference>
<dbReference type="SMART" id="SM00278">
    <property type="entry name" value="HhH1"/>
    <property type="match status" value="2"/>
</dbReference>
<keyword evidence="3" id="KW-0238">DNA-binding</keyword>
<dbReference type="Gene3D" id="3.10.560.10">
    <property type="entry name" value="Outer membrane lipoprotein wza domain like"/>
    <property type="match status" value="1"/>
</dbReference>
<proteinExistence type="predicted"/>
<feature type="region of interest" description="Disordered" evidence="1">
    <location>
        <begin position="185"/>
        <end position="229"/>
    </location>
</feature>
<dbReference type="InterPro" id="IPR004509">
    <property type="entry name" value="Competence_ComEA_HhH"/>
</dbReference>
<feature type="domain" description="Helix-hairpin-helix DNA-binding motif class 1" evidence="2">
    <location>
        <begin position="245"/>
        <end position="264"/>
    </location>
</feature>
<sequence>MVNSLREALGAQGVEDRVQPEPKVLASDEDAEWDEVAWGEGPPGWSGGRPEAEAMGHGEGRKRLIGRLRAWARYLRIALLIGVAAGAAWFASRQVATSSEAHSTSAGSGTARSAVQMTDVSGADATTLQVDVHGDVRHPGLVTLQEGARVRDAIRAAGGFLHDADAANVNQAALVWDGEEIDIPGPSADALSQAQSGVEAARRAPAETSAAHGEGGTAQGGAGDRARKRALSAGEKININTADLETLETLPGVGPKRAEAILAYREAHGPFPDLESLRHVKGIGEKTLAKWKDLITFGAPGGSSGAGRPSP</sequence>
<feature type="domain" description="Helix-hairpin-helix DNA-binding motif class 1" evidence="2">
    <location>
        <begin position="275"/>
        <end position="294"/>
    </location>
</feature>
<dbReference type="InterPro" id="IPR003583">
    <property type="entry name" value="Hlx-hairpin-Hlx_DNA-bd_motif"/>
</dbReference>
<name>A0ABT6XXP1_ALISE</name>
<dbReference type="Proteomes" id="UP001529245">
    <property type="component" value="Unassembled WGS sequence"/>
</dbReference>
<feature type="compositionally biased region" description="Gly residues" evidence="1">
    <location>
        <begin position="213"/>
        <end position="223"/>
    </location>
</feature>
<dbReference type="InterPro" id="IPR051675">
    <property type="entry name" value="Endo/Exo/Phosphatase_dom_1"/>
</dbReference>
<dbReference type="NCBIfam" id="TIGR00426">
    <property type="entry name" value="competence protein ComEA helix-hairpin-helix repeat region"/>
    <property type="match status" value="1"/>
</dbReference>
<dbReference type="InterPro" id="IPR010994">
    <property type="entry name" value="RuvA_2-like"/>
</dbReference>
<reference evidence="3 4" key="1">
    <citation type="submission" date="2023-04" db="EMBL/GenBank/DDBJ databases">
        <title>A. sendaiensis sub sp. chiapanensis a novel subspecie with specific adaptation in bacterial cell wall isolated from an active volcano.</title>
        <authorList>
            <person name="Alvarez Gutierrez P.E."/>
            <person name="Ortiz Cortes L.Y."/>
        </authorList>
    </citation>
    <scope>NUCLEOTIDE SEQUENCE [LARGE SCALE GENOMIC DNA]</scope>
    <source>
        <strain evidence="3 4">PA2</strain>
    </source>
</reference>
<evidence type="ECO:0000259" key="2">
    <source>
        <dbReference type="SMART" id="SM00278"/>
    </source>
</evidence>
<keyword evidence="4" id="KW-1185">Reference proteome</keyword>
<dbReference type="InterPro" id="IPR019554">
    <property type="entry name" value="Soluble_ligand-bd"/>
</dbReference>
<feature type="region of interest" description="Disordered" evidence="1">
    <location>
        <begin position="1"/>
        <end position="30"/>
    </location>
</feature>
<dbReference type="PANTHER" id="PTHR21180:SF32">
    <property type="entry name" value="ENDONUCLEASE_EXONUCLEASE_PHOSPHATASE FAMILY DOMAIN-CONTAINING PROTEIN 1"/>
    <property type="match status" value="1"/>
</dbReference>
<accession>A0ABT6XXP1</accession>
<dbReference type="GO" id="GO:0003677">
    <property type="term" value="F:DNA binding"/>
    <property type="evidence" value="ECO:0007669"/>
    <property type="project" value="UniProtKB-KW"/>
</dbReference>
<dbReference type="RefSeq" id="WP_283202914.1">
    <property type="nucleotide sequence ID" value="NZ_JASGCB010000004.1"/>
</dbReference>
<dbReference type="EMBL" id="JASGCB010000004">
    <property type="protein sequence ID" value="MDI9259354.1"/>
    <property type="molecule type" value="Genomic_DNA"/>
</dbReference>
<evidence type="ECO:0000256" key="1">
    <source>
        <dbReference type="SAM" id="MobiDB-lite"/>
    </source>
</evidence>